<dbReference type="SMART" id="SM00635">
    <property type="entry name" value="BID_2"/>
    <property type="match status" value="1"/>
</dbReference>
<dbReference type="AlphaFoldDB" id="A0A1H5WN77"/>
<accession>A0A1H5WN77</accession>
<proteinExistence type="predicted"/>
<dbReference type="Proteomes" id="UP000236735">
    <property type="component" value="Unassembled WGS sequence"/>
</dbReference>
<sequence>MKTLKLFGILLMFAVVGTGFISCSEDYESRLPELLLKSVSFSTSESGSEEILLRNEDLTFYDIKSDQDWCYPSIDVKNSKIIIRVYANETYDDRTATITLSDIKDGKTTRTFTVSQAQMDWVELKGVNTFEAEMKGGTIEVPLKTNIGERYTVEIPSVASLWISVVSKTRGLEDRTLTLNVAKNNSGNVRDAIISVVYNDISVPVKIRQKFDPVFSLDVNSISIDENGGIFDILVNANITVDVYPEDDWVQKAGYEDLGEDQFVQKLKVLKFDEKKEERKCNVLFESAEKFGNNELRQYLTVTQYRHLFINEEEISVTVGDSLDLDEHLFNKDKLVLTWKSSDNDVVTVDAQGRIKAIAEGEANVTVTSKDGKHTDYVKIIVEKPKDLTKFLTCEWDTGKAITGKDTTYTVGCTISMDADGPGIVLKGYTFYNDSVAQMTVEWDGKYLGPNSSVSSTDVQLKKQKNYYIDWKYTYAMGEYTLRYSMDKKVTITKNEKPAATRRNAARSRRR</sequence>
<dbReference type="CDD" id="cd14948">
    <property type="entry name" value="BACON"/>
    <property type="match status" value="2"/>
</dbReference>
<dbReference type="PROSITE" id="PS51257">
    <property type="entry name" value="PROKAR_LIPOPROTEIN"/>
    <property type="match status" value="1"/>
</dbReference>
<evidence type="ECO:0000313" key="3">
    <source>
        <dbReference type="Proteomes" id="UP000236735"/>
    </source>
</evidence>
<reference evidence="2 3" key="1">
    <citation type="submission" date="2016-10" db="EMBL/GenBank/DDBJ databases">
        <authorList>
            <person name="de Groot N.N."/>
        </authorList>
    </citation>
    <scope>NUCLEOTIDE SEQUENCE [LARGE SCALE GENOMIC DNA]</scope>
    <source>
        <strain evidence="2 3">AR32</strain>
    </source>
</reference>
<dbReference type="RefSeq" id="WP_181020824.1">
    <property type="nucleotide sequence ID" value="NZ_FNUV01000006.1"/>
</dbReference>
<name>A0A1H5WN77_XYLRU</name>
<dbReference type="InterPro" id="IPR003343">
    <property type="entry name" value="Big_2"/>
</dbReference>
<evidence type="ECO:0000313" key="2">
    <source>
        <dbReference type="EMBL" id="SEG00743.1"/>
    </source>
</evidence>
<dbReference type="InterPro" id="IPR008964">
    <property type="entry name" value="Invasin/intimin_cell_adhesion"/>
</dbReference>
<dbReference type="Pfam" id="PF02368">
    <property type="entry name" value="Big_2"/>
    <property type="match status" value="1"/>
</dbReference>
<dbReference type="SUPFAM" id="SSF49373">
    <property type="entry name" value="Invasin/intimin cell-adhesion fragments"/>
    <property type="match status" value="1"/>
</dbReference>
<dbReference type="Gene3D" id="2.60.40.1080">
    <property type="match status" value="1"/>
</dbReference>
<dbReference type="InterPro" id="IPR024361">
    <property type="entry name" value="BACON"/>
</dbReference>
<dbReference type="InterPro" id="IPR013783">
    <property type="entry name" value="Ig-like_fold"/>
</dbReference>
<organism evidence="2 3">
    <name type="scientific">Xylanibacter ruminicola</name>
    <name type="common">Prevotella ruminicola</name>
    <dbReference type="NCBI Taxonomy" id="839"/>
    <lineage>
        <taxon>Bacteria</taxon>
        <taxon>Pseudomonadati</taxon>
        <taxon>Bacteroidota</taxon>
        <taxon>Bacteroidia</taxon>
        <taxon>Bacteroidales</taxon>
        <taxon>Prevotellaceae</taxon>
        <taxon>Xylanibacter</taxon>
    </lineage>
</organism>
<evidence type="ECO:0000259" key="1">
    <source>
        <dbReference type="SMART" id="SM00635"/>
    </source>
</evidence>
<dbReference type="Gene3D" id="2.60.40.10">
    <property type="entry name" value="Immunoglobulins"/>
    <property type="match status" value="2"/>
</dbReference>
<dbReference type="Pfam" id="PF13004">
    <property type="entry name" value="BACON"/>
    <property type="match status" value="2"/>
</dbReference>
<feature type="domain" description="BIG2" evidence="1">
    <location>
        <begin position="304"/>
        <end position="379"/>
    </location>
</feature>
<protein>
    <submittedName>
        <fullName evidence="2">Putative binding domain-containing protein, N-terminal</fullName>
    </submittedName>
</protein>
<gene>
    <name evidence="2" type="ORF">SAMN05216354_2451</name>
</gene>
<dbReference type="EMBL" id="FNUV01000006">
    <property type="protein sequence ID" value="SEG00743.1"/>
    <property type="molecule type" value="Genomic_DNA"/>
</dbReference>